<evidence type="ECO:0000259" key="1">
    <source>
        <dbReference type="PROSITE" id="PS51186"/>
    </source>
</evidence>
<evidence type="ECO:0000313" key="2">
    <source>
        <dbReference type="EMBL" id="KIM68829.1"/>
    </source>
</evidence>
<dbReference type="InterPro" id="IPR016181">
    <property type="entry name" value="Acyl_CoA_acyltransferase"/>
</dbReference>
<dbReference type="PANTHER" id="PTHR13170">
    <property type="entry name" value="O-GLCNACASE"/>
    <property type="match status" value="1"/>
</dbReference>
<dbReference type="GO" id="GO:0009100">
    <property type="term" value="P:glycoprotein metabolic process"/>
    <property type="evidence" value="ECO:0007669"/>
    <property type="project" value="TreeGrafter"/>
</dbReference>
<dbReference type="InterPro" id="IPR051822">
    <property type="entry name" value="Glycosyl_Hydrolase_84"/>
</dbReference>
<dbReference type="GO" id="GO:0016231">
    <property type="term" value="F:beta-N-acetylglucosaminidase activity"/>
    <property type="evidence" value="ECO:0007669"/>
    <property type="project" value="TreeGrafter"/>
</dbReference>
<dbReference type="Pfam" id="PF00583">
    <property type="entry name" value="Acetyltransf_1"/>
    <property type="match status" value="1"/>
</dbReference>
<protein>
    <recommendedName>
        <fullName evidence="1">N-acetyltransferase domain-containing protein</fullName>
    </recommendedName>
</protein>
<dbReference type="AlphaFoldDB" id="A0A0C3EKT3"/>
<reference evidence="3" key="2">
    <citation type="submission" date="2015-01" db="EMBL/GenBank/DDBJ databases">
        <title>Evolutionary Origins and Diversification of the Mycorrhizal Mutualists.</title>
        <authorList>
            <consortium name="DOE Joint Genome Institute"/>
            <consortium name="Mycorrhizal Genomics Consortium"/>
            <person name="Kohler A."/>
            <person name="Kuo A."/>
            <person name="Nagy L.G."/>
            <person name="Floudas D."/>
            <person name="Copeland A."/>
            <person name="Barry K.W."/>
            <person name="Cichocki N."/>
            <person name="Veneault-Fourrey C."/>
            <person name="LaButti K."/>
            <person name="Lindquist E.A."/>
            <person name="Lipzen A."/>
            <person name="Lundell T."/>
            <person name="Morin E."/>
            <person name="Murat C."/>
            <person name="Riley R."/>
            <person name="Ohm R."/>
            <person name="Sun H."/>
            <person name="Tunlid A."/>
            <person name="Henrissat B."/>
            <person name="Grigoriev I.V."/>
            <person name="Hibbett D.S."/>
            <person name="Martin F."/>
        </authorList>
    </citation>
    <scope>NUCLEOTIDE SEQUENCE [LARGE SCALE GENOMIC DNA]</scope>
    <source>
        <strain evidence="3">Foug A</strain>
    </source>
</reference>
<dbReference type="CDD" id="cd04301">
    <property type="entry name" value="NAT_SF"/>
    <property type="match status" value="1"/>
</dbReference>
<feature type="domain" description="N-acetyltransferase" evidence="1">
    <location>
        <begin position="72"/>
        <end position="213"/>
    </location>
</feature>
<dbReference type="InterPro" id="IPR000182">
    <property type="entry name" value="GNAT_dom"/>
</dbReference>
<dbReference type="STRING" id="1036808.A0A0C3EKT3"/>
<reference evidence="2 3" key="1">
    <citation type="submission" date="2014-04" db="EMBL/GenBank/DDBJ databases">
        <authorList>
            <consortium name="DOE Joint Genome Institute"/>
            <person name="Kuo A."/>
            <person name="Kohler A."/>
            <person name="Nagy L.G."/>
            <person name="Floudas D."/>
            <person name="Copeland A."/>
            <person name="Barry K.W."/>
            <person name="Cichocki N."/>
            <person name="Veneault-Fourrey C."/>
            <person name="LaButti K."/>
            <person name="Lindquist E.A."/>
            <person name="Lipzen A."/>
            <person name="Lundell T."/>
            <person name="Morin E."/>
            <person name="Murat C."/>
            <person name="Sun H."/>
            <person name="Tunlid A."/>
            <person name="Henrissat B."/>
            <person name="Grigoriev I.V."/>
            <person name="Hibbett D.S."/>
            <person name="Martin F."/>
            <person name="Nordberg H.P."/>
            <person name="Cantor M.N."/>
            <person name="Hua S.X."/>
        </authorList>
    </citation>
    <scope>NUCLEOTIDE SEQUENCE [LARGE SCALE GENOMIC DNA]</scope>
    <source>
        <strain evidence="2 3">Foug A</strain>
    </source>
</reference>
<dbReference type="SUPFAM" id="SSF55729">
    <property type="entry name" value="Acyl-CoA N-acyltransferases (Nat)"/>
    <property type="match status" value="1"/>
</dbReference>
<dbReference type="GO" id="GO:0016747">
    <property type="term" value="F:acyltransferase activity, transferring groups other than amino-acyl groups"/>
    <property type="evidence" value="ECO:0007669"/>
    <property type="project" value="InterPro"/>
</dbReference>
<dbReference type="OrthoDB" id="9975416at2759"/>
<dbReference type="Gene3D" id="3.40.630.30">
    <property type="match status" value="1"/>
</dbReference>
<organism evidence="2 3">
    <name type="scientific">Scleroderma citrinum Foug A</name>
    <dbReference type="NCBI Taxonomy" id="1036808"/>
    <lineage>
        <taxon>Eukaryota</taxon>
        <taxon>Fungi</taxon>
        <taxon>Dikarya</taxon>
        <taxon>Basidiomycota</taxon>
        <taxon>Agaricomycotina</taxon>
        <taxon>Agaricomycetes</taxon>
        <taxon>Agaricomycetidae</taxon>
        <taxon>Boletales</taxon>
        <taxon>Sclerodermatineae</taxon>
        <taxon>Sclerodermataceae</taxon>
        <taxon>Scleroderma</taxon>
    </lineage>
</organism>
<proteinExistence type="predicted"/>
<accession>A0A0C3EKT3</accession>
<gene>
    <name evidence="2" type="ORF">SCLCIDRAFT_13568</name>
</gene>
<dbReference type="PANTHER" id="PTHR13170:SF16">
    <property type="entry name" value="PROTEIN O-GLCNACASE"/>
    <property type="match status" value="1"/>
</dbReference>
<dbReference type="EMBL" id="KN822008">
    <property type="protein sequence ID" value="KIM68829.1"/>
    <property type="molecule type" value="Genomic_DNA"/>
</dbReference>
<dbReference type="Proteomes" id="UP000053989">
    <property type="component" value="Unassembled WGS sequence"/>
</dbReference>
<dbReference type="InParanoid" id="A0A0C3EKT3"/>
<name>A0A0C3EKT3_9AGAM</name>
<dbReference type="PROSITE" id="PS51186">
    <property type="entry name" value="GNAT"/>
    <property type="match status" value="1"/>
</dbReference>
<keyword evidence="3" id="KW-1185">Reference proteome</keyword>
<sequence length="223" mass="25066">MPTFIRPATKADQPALSNICLLTADAGTSAEDMHAYPELPSLVYALPYINLPSTWAFLLVDKPCDEFEHEDIVGYCIGSLDTRTFEAAASETWWPPLQVKYGQLLEPNQLVEPPLKDADRQYINTIMNFPLASDAQIKFSPAHLHINILPSYQKKGYGRQLISRAVQYLDEQCIGGIWLGFDPRNKRAAEFYERLGFQPLEGTAGNVVGITVPEFQDRWAANF</sequence>
<evidence type="ECO:0000313" key="3">
    <source>
        <dbReference type="Proteomes" id="UP000053989"/>
    </source>
</evidence>
<dbReference type="HOGENOM" id="CLU_086044_1_0_1"/>